<protein>
    <submittedName>
        <fullName evidence="6">LysR family transcriptional regulator</fullName>
    </submittedName>
</protein>
<evidence type="ECO:0000256" key="1">
    <source>
        <dbReference type="ARBA" id="ARBA00009437"/>
    </source>
</evidence>
<keyword evidence="2" id="KW-0805">Transcription regulation</keyword>
<accession>A0ABU7HTB8</accession>
<name>A0ABU7HTB8_9PSED</name>
<feature type="domain" description="HTH lysR-type" evidence="5">
    <location>
        <begin position="1"/>
        <end position="65"/>
    </location>
</feature>
<evidence type="ECO:0000256" key="3">
    <source>
        <dbReference type="ARBA" id="ARBA00023125"/>
    </source>
</evidence>
<evidence type="ECO:0000256" key="4">
    <source>
        <dbReference type="ARBA" id="ARBA00023163"/>
    </source>
</evidence>
<dbReference type="SUPFAM" id="SSF46785">
    <property type="entry name" value="Winged helix' DNA-binding domain"/>
    <property type="match status" value="1"/>
</dbReference>
<dbReference type="InterPro" id="IPR005119">
    <property type="entry name" value="LysR_subst-bd"/>
</dbReference>
<dbReference type="RefSeq" id="WP_330075473.1">
    <property type="nucleotide sequence ID" value="NZ_JAZDQJ010000017.1"/>
</dbReference>
<comment type="caution">
    <text evidence="6">The sequence shown here is derived from an EMBL/GenBank/DDBJ whole genome shotgun (WGS) entry which is preliminary data.</text>
</comment>
<evidence type="ECO:0000256" key="2">
    <source>
        <dbReference type="ARBA" id="ARBA00023015"/>
    </source>
</evidence>
<keyword evidence="3" id="KW-0238">DNA-binding</keyword>
<dbReference type="InterPro" id="IPR036390">
    <property type="entry name" value="WH_DNA-bd_sf"/>
</dbReference>
<dbReference type="PROSITE" id="PS50931">
    <property type="entry name" value="HTH_LYSR"/>
    <property type="match status" value="1"/>
</dbReference>
<evidence type="ECO:0000313" key="6">
    <source>
        <dbReference type="EMBL" id="MEE1934711.1"/>
    </source>
</evidence>
<sequence length="302" mass="33324">MEHRHLRDAFVGLPLFFAVAEERSFTKAAARLGLSQTAVSHGIRNLEARLGVRLLSRNSRSVVPTEAGERLLQQVAPQMAQIDAELEALNDLRDSPTGTIRITASNHAVQSVLMGKLKRFLPQYPGINVEISANNGLVDIVAERFDAGVRLGEALAQDMIAVRIGPDAGFALVATRAYLARHPALECPEDLAQHNCINIRFATHGNIWPWEFARDGRPLHVRVTGQLTFNSILDCLEAAIAGLGLAYVPQELADPWLRSGHLVRLLQDYCPVWPGLHLYYPSRRQPSGAMNLLIAALRLEQD</sequence>
<reference evidence="6 7" key="1">
    <citation type="submission" date="2024-01" db="EMBL/GenBank/DDBJ databases">
        <title>Unpublished Manusciprt.</title>
        <authorList>
            <person name="Duman M."/>
            <person name="Valdes E.G."/>
            <person name="Ajmi N."/>
            <person name="Altun S."/>
            <person name="Saticioglu I.B."/>
        </authorList>
    </citation>
    <scope>NUCLEOTIDE SEQUENCE [LARGE SCALE GENOMIC DNA]</scope>
    <source>
        <strain evidence="6 7">148P</strain>
    </source>
</reference>
<keyword evidence="4" id="KW-0804">Transcription</keyword>
<dbReference type="InterPro" id="IPR036388">
    <property type="entry name" value="WH-like_DNA-bd_sf"/>
</dbReference>
<dbReference type="Pfam" id="PF00126">
    <property type="entry name" value="HTH_1"/>
    <property type="match status" value="1"/>
</dbReference>
<dbReference type="Pfam" id="PF03466">
    <property type="entry name" value="LysR_substrate"/>
    <property type="match status" value="1"/>
</dbReference>
<proteinExistence type="inferred from homology"/>
<evidence type="ECO:0000313" key="7">
    <source>
        <dbReference type="Proteomes" id="UP001335100"/>
    </source>
</evidence>
<dbReference type="InterPro" id="IPR058163">
    <property type="entry name" value="LysR-type_TF_proteobact-type"/>
</dbReference>
<dbReference type="EMBL" id="JAZDQJ010000017">
    <property type="protein sequence ID" value="MEE1934711.1"/>
    <property type="molecule type" value="Genomic_DNA"/>
</dbReference>
<dbReference type="Gene3D" id="1.10.10.10">
    <property type="entry name" value="Winged helix-like DNA-binding domain superfamily/Winged helix DNA-binding domain"/>
    <property type="match status" value="1"/>
</dbReference>
<gene>
    <name evidence="6" type="ORF">V0R50_15890</name>
</gene>
<dbReference type="PANTHER" id="PTHR30537">
    <property type="entry name" value="HTH-TYPE TRANSCRIPTIONAL REGULATOR"/>
    <property type="match status" value="1"/>
</dbReference>
<dbReference type="SUPFAM" id="SSF53850">
    <property type="entry name" value="Periplasmic binding protein-like II"/>
    <property type="match status" value="1"/>
</dbReference>
<dbReference type="PRINTS" id="PR00039">
    <property type="entry name" value="HTHLYSR"/>
</dbReference>
<dbReference type="CDD" id="cd08474">
    <property type="entry name" value="PBP2_CrgA_like_5"/>
    <property type="match status" value="1"/>
</dbReference>
<dbReference type="InterPro" id="IPR000847">
    <property type="entry name" value="LysR_HTH_N"/>
</dbReference>
<comment type="similarity">
    <text evidence="1">Belongs to the LysR transcriptional regulatory family.</text>
</comment>
<dbReference type="PANTHER" id="PTHR30537:SF1">
    <property type="entry name" value="HTH-TYPE TRANSCRIPTIONAL REGULATOR PGRR"/>
    <property type="match status" value="1"/>
</dbReference>
<organism evidence="6 7">
    <name type="scientific">Pseudomonas ulcerans</name>
    <dbReference type="NCBI Taxonomy" id="3115852"/>
    <lineage>
        <taxon>Bacteria</taxon>
        <taxon>Pseudomonadati</taxon>
        <taxon>Pseudomonadota</taxon>
        <taxon>Gammaproteobacteria</taxon>
        <taxon>Pseudomonadales</taxon>
        <taxon>Pseudomonadaceae</taxon>
        <taxon>Pseudomonas</taxon>
    </lineage>
</organism>
<evidence type="ECO:0000259" key="5">
    <source>
        <dbReference type="PROSITE" id="PS50931"/>
    </source>
</evidence>
<keyword evidence="7" id="KW-1185">Reference proteome</keyword>
<dbReference type="Gene3D" id="3.40.190.290">
    <property type="match status" value="1"/>
</dbReference>
<dbReference type="Proteomes" id="UP001335100">
    <property type="component" value="Unassembled WGS sequence"/>
</dbReference>